<dbReference type="InterPro" id="IPR018114">
    <property type="entry name" value="TRYPSIN_HIS"/>
</dbReference>
<dbReference type="EMBL" id="CAJVPL010001139">
    <property type="protein sequence ID" value="CAG8554872.1"/>
    <property type="molecule type" value="Genomic_DNA"/>
</dbReference>
<keyword evidence="5" id="KW-1185">Reference proteome</keyword>
<dbReference type="Gene3D" id="2.40.10.10">
    <property type="entry name" value="Trypsin-like serine proteases"/>
    <property type="match status" value="2"/>
</dbReference>
<dbReference type="PROSITE" id="PS00134">
    <property type="entry name" value="TRYPSIN_HIS"/>
    <property type="match status" value="1"/>
</dbReference>
<reference evidence="4" key="1">
    <citation type="submission" date="2021-06" db="EMBL/GenBank/DDBJ databases">
        <authorList>
            <person name="Kallberg Y."/>
            <person name="Tangrot J."/>
            <person name="Rosling A."/>
        </authorList>
    </citation>
    <scope>NUCLEOTIDE SEQUENCE</scope>
    <source>
        <strain evidence="4">MT106</strain>
    </source>
</reference>
<keyword evidence="2" id="KW-0732">Signal</keyword>
<organism evidence="4 5">
    <name type="scientific">Ambispora gerdemannii</name>
    <dbReference type="NCBI Taxonomy" id="144530"/>
    <lineage>
        <taxon>Eukaryota</taxon>
        <taxon>Fungi</taxon>
        <taxon>Fungi incertae sedis</taxon>
        <taxon>Mucoromycota</taxon>
        <taxon>Glomeromycotina</taxon>
        <taxon>Glomeromycetes</taxon>
        <taxon>Archaeosporales</taxon>
        <taxon>Ambisporaceae</taxon>
        <taxon>Ambispora</taxon>
    </lineage>
</organism>
<protein>
    <submittedName>
        <fullName evidence="4">6791_t:CDS:1</fullName>
    </submittedName>
</protein>
<evidence type="ECO:0000313" key="4">
    <source>
        <dbReference type="EMBL" id="CAG8554872.1"/>
    </source>
</evidence>
<comment type="caution">
    <text evidence="4">The sequence shown here is derived from an EMBL/GenBank/DDBJ whole genome shotgun (WGS) entry which is preliminary data.</text>
</comment>
<dbReference type="PANTHER" id="PTHR15462">
    <property type="entry name" value="SERINE PROTEASE"/>
    <property type="match status" value="1"/>
</dbReference>
<gene>
    <name evidence="4" type="ORF">AGERDE_LOCUS6856</name>
</gene>
<dbReference type="GO" id="GO:0006508">
    <property type="term" value="P:proteolysis"/>
    <property type="evidence" value="ECO:0007669"/>
    <property type="project" value="InterPro"/>
</dbReference>
<dbReference type="InterPro" id="IPR043504">
    <property type="entry name" value="Peptidase_S1_PA_chymotrypsin"/>
</dbReference>
<name>A0A9N9B412_9GLOM</name>
<feature type="domain" description="Peptidase S1" evidence="3">
    <location>
        <begin position="199"/>
        <end position="230"/>
    </location>
</feature>
<dbReference type="OrthoDB" id="10037376at2759"/>
<dbReference type="PANTHER" id="PTHR15462:SF8">
    <property type="entry name" value="SERINE PROTEASE"/>
    <property type="match status" value="1"/>
</dbReference>
<proteinExistence type="inferred from homology"/>
<evidence type="ECO:0000259" key="3">
    <source>
        <dbReference type="Pfam" id="PF00089"/>
    </source>
</evidence>
<dbReference type="AlphaFoldDB" id="A0A9N9B412"/>
<dbReference type="InterPro" id="IPR001254">
    <property type="entry name" value="Trypsin_dom"/>
</dbReference>
<comment type="similarity">
    <text evidence="1">Belongs to the peptidase S1 family.</text>
</comment>
<accession>A0A9N9B412</accession>
<evidence type="ECO:0000313" key="5">
    <source>
        <dbReference type="Proteomes" id="UP000789831"/>
    </source>
</evidence>
<feature type="non-terminal residue" evidence="4">
    <location>
        <position position="368"/>
    </location>
</feature>
<sequence length="368" mass="41995">MTNRPWLSDTSRLQVLRTNVSFSEQLKIPRPIIDLSNIHNEKLRNVIIVGVREGKSFEDMTMALRMQVTDTGFNPLALEQNPPSAHPNWLPLQYIGPRPTNISTIELLQREADKLSWHVVDRATKTESALNITLLELVKILGDQPFASNQSSIASISYRINNSEIHKKRSNIHKRYIIGSDNRAPVYNSEVYPIRTVGYIASECTGTLIAPNVVLTAGHCLHDGTNWYKNLSVSPVQDGPVPNPIFGQINWAQAWTVKGWTEYKDKEYDYGLIILERDADDDWMSFGWNNQINEGWGFNIIEYPGDKAFTTMWWEYCPVNYTGELELEHFCDIVPRASGSGLYVYRPQDEARIIYSVQSHQAYSPSFP</sequence>
<dbReference type="SUPFAM" id="SSF50494">
    <property type="entry name" value="Trypsin-like serine proteases"/>
    <property type="match status" value="1"/>
</dbReference>
<dbReference type="InterPro" id="IPR009003">
    <property type="entry name" value="Peptidase_S1_PA"/>
</dbReference>
<dbReference type="Pfam" id="PF00089">
    <property type="entry name" value="Trypsin"/>
    <property type="match status" value="1"/>
</dbReference>
<dbReference type="Proteomes" id="UP000789831">
    <property type="component" value="Unassembled WGS sequence"/>
</dbReference>
<dbReference type="InterPro" id="IPR050966">
    <property type="entry name" value="Glutamyl_endopeptidase"/>
</dbReference>
<evidence type="ECO:0000256" key="1">
    <source>
        <dbReference type="ARBA" id="ARBA00007664"/>
    </source>
</evidence>
<evidence type="ECO:0000256" key="2">
    <source>
        <dbReference type="ARBA" id="ARBA00022729"/>
    </source>
</evidence>
<dbReference type="GO" id="GO:0004252">
    <property type="term" value="F:serine-type endopeptidase activity"/>
    <property type="evidence" value="ECO:0007669"/>
    <property type="project" value="InterPro"/>
</dbReference>